<reference evidence="1" key="1">
    <citation type="submission" date="2022-03" db="EMBL/GenBank/DDBJ databases">
        <title>Streptomyces 7R015 and 7R016 isolated from Barleria lupulina in Thailand.</title>
        <authorList>
            <person name="Kanchanasin P."/>
            <person name="Phongsopitanun W."/>
            <person name="Tanasupawat S."/>
        </authorList>
    </citation>
    <scope>NUCLEOTIDE SEQUENCE</scope>
    <source>
        <strain evidence="1">7R015</strain>
    </source>
</reference>
<proteinExistence type="predicted"/>
<dbReference type="EMBL" id="JALDAY010000002">
    <property type="protein sequence ID" value="MCI3270721.1"/>
    <property type="molecule type" value="Genomic_DNA"/>
</dbReference>
<keyword evidence="2" id="KW-1185">Reference proteome</keyword>
<sequence>MSRWVESVERRIAAPVDRIYALVGDPARHKDFDGSGSLVKAFDISSPVRPLSRGDWFSMDMDLRGKYAMTSTVVEAVPGERFAWQARPHKDCAKWRFMFGGRIWRYEFEPDGDTTLVRESWDLSEEPLRGFVVLGRRPAREAMRRSLDRIAALTESE</sequence>
<dbReference type="RefSeq" id="WP_242762064.1">
    <property type="nucleotide sequence ID" value="NZ_JALDAY010000002.1"/>
</dbReference>
<accession>A0ABS9Y443</accession>
<dbReference type="Proteomes" id="UP001165269">
    <property type="component" value="Unassembled WGS sequence"/>
</dbReference>
<protein>
    <submittedName>
        <fullName evidence="1">SRPBCC family protein</fullName>
    </submittedName>
</protein>
<organism evidence="1 2">
    <name type="scientific">Streptomyces cylindrosporus</name>
    <dbReference type="NCBI Taxonomy" id="2927583"/>
    <lineage>
        <taxon>Bacteria</taxon>
        <taxon>Bacillati</taxon>
        <taxon>Actinomycetota</taxon>
        <taxon>Actinomycetes</taxon>
        <taxon>Kitasatosporales</taxon>
        <taxon>Streptomycetaceae</taxon>
        <taxon>Streptomyces</taxon>
    </lineage>
</organism>
<dbReference type="Pfam" id="PF10604">
    <property type="entry name" value="Polyketide_cyc2"/>
    <property type="match status" value="1"/>
</dbReference>
<evidence type="ECO:0000313" key="1">
    <source>
        <dbReference type="EMBL" id="MCI3270721.1"/>
    </source>
</evidence>
<dbReference type="SUPFAM" id="SSF55961">
    <property type="entry name" value="Bet v1-like"/>
    <property type="match status" value="1"/>
</dbReference>
<dbReference type="Gene3D" id="3.30.530.20">
    <property type="match status" value="1"/>
</dbReference>
<dbReference type="InterPro" id="IPR023393">
    <property type="entry name" value="START-like_dom_sf"/>
</dbReference>
<evidence type="ECO:0000313" key="2">
    <source>
        <dbReference type="Proteomes" id="UP001165269"/>
    </source>
</evidence>
<dbReference type="InterPro" id="IPR019587">
    <property type="entry name" value="Polyketide_cyclase/dehydratase"/>
</dbReference>
<name>A0ABS9Y443_9ACTN</name>
<gene>
    <name evidence="1" type="ORF">MQP27_06300</name>
</gene>
<comment type="caution">
    <text evidence="1">The sequence shown here is derived from an EMBL/GenBank/DDBJ whole genome shotgun (WGS) entry which is preliminary data.</text>
</comment>